<keyword evidence="6 10" id="KW-0653">Protein transport</keyword>
<dbReference type="NCBIfam" id="TIGR00810">
    <property type="entry name" value="secG"/>
    <property type="match status" value="1"/>
</dbReference>
<evidence type="ECO:0000256" key="9">
    <source>
        <dbReference type="ARBA" id="ARBA00023136"/>
    </source>
</evidence>
<dbReference type="GO" id="GO:0043952">
    <property type="term" value="P:protein transport by the Sec complex"/>
    <property type="evidence" value="ECO:0007669"/>
    <property type="project" value="TreeGrafter"/>
</dbReference>
<comment type="subcellular location">
    <subcellularLocation>
        <location evidence="1 10">Cell membrane</location>
        <topology evidence="1 10">Multi-pass membrane protein</topology>
    </subcellularLocation>
</comment>
<evidence type="ECO:0000313" key="11">
    <source>
        <dbReference type="EMBL" id="EEP65160.1"/>
    </source>
</evidence>
<reference evidence="11" key="1">
    <citation type="submission" date="2009-04" db="EMBL/GenBank/DDBJ databases">
        <authorList>
            <person name="Weinstock G."/>
            <person name="Sodergren E."/>
            <person name="Clifton S."/>
            <person name="Fulton L."/>
            <person name="Fulton B."/>
            <person name="Courtney L."/>
            <person name="Fronick C."/>
            <person name="Harrison M."/>
            <person name="Strong C."/>
            <person name="Farmer C."/>
            <person name="Delahaunty K."/>
            <person name="Markovic C."/>
            <person name="Hall O."/>
            <person name="Minx P."/>
            <person name="Tomlinson C."/>
            <person name="Mitreva M."/>
            <person name="Nelson J."/>
            <person name="Hou S."/>
            <person name="Wollam A."/>
            <person name="Pepin K.H."/>
            <person name="Johnson M."/>
            <person name="Bhonagiri V."/>
            <person name="Nash W.E."/>
            <person name="Warren W."/>
            <person name="Chinwalla A."/>
            <person name="Mardis E.R."/>
            <person name="Wilson R.K."/>
        </authorList>
    </citation>
    <scope>NUCLEOTIDE SEQUENCE [LARGE SCALE GENOMIC DNA]</scope>
    <source>
        <strain evidence="11">ATCC 17748</strain>
    </source>
</reference>
<dbReference type="Pfam" id="PF03840">
    <property type="entry name" value="SecG"/>
    <property type="match status" value="1"/>
</dbReference>
<dbReference type="PANTHER" id="PTHR34182">
    <property type="entry name" value="PROTEIN-EXPORT MEMBRANE PROTEIN SECG"/>
    <property type="match status" value="1"/>
</dbReference>
<accession>C4FQG7</accession>
<keyword evidence="5 10" id="KW-0812">Transmembrane</keyword>
<dbReference type="GO" id="GO:0009306">
    <property type="term" value="P:protein secretion"/>
    <property type="evidence" value="ECO:0007669"/>
    <property type="project" value="UniProtKB-UniRule"/>
</dbReference>
<evidence type="ECO:0000256" key="2">
    <source>
        <dbReference type="ARBA" id="ARBA00008445"/>
    </source>
</evidence>
<evidence type="ECO:0000256" key="1">
    <source>
        <dbReference type="ARBA" id="ARBA00004651"/>
    </source>
</evidence>
<sequence>MTVVTNFLMIVEVIVSILLIVVVVAQNSKNAGMGGAVSGAADSSFGGKQRGLDAFLSKCTIILGIIFAVLSLVLGAMINQF</sequence>
<dbReference type="eggNOG" id="COG1314">
    <property type="taxonomic scope" value="Bacteria"/>
</dbReference>
<comment type="similarity">
    <text evidence="2 10">Belongs to the SecG family.</text>
</comment>
<dbReference type="InterPro" id="IPR004692">
    <property type="entry name" value="SecG"/>
</dbReference>
<evidence type="ECO:0000256" key="5">
    <source>
        <dbReference type="ARBA" id="ARBA00022692"/>
    </source>
</evidence>
<keyword evidence="9 10" id="KW-0472">Membrane</keyword>
<dbReference type="GO" id="GO:0005886">
    <property type="term" value="C:plasma membrane"/>
    <property type="evidence" value="ECO:0007669"/>
    <property type="project" value="UniProtKB-SubCell"/>
</dbReference>
<evidence type="ECO:0000256" key="3">
    <source>
        <dbReference type="ARBA" id="ARBA00022448"/>
    </source>
</evidence>
<evidence type="ECO:0000313" key="12">
    <source>
        <dbReference type="Proteomes" id="UP000003529"/>
    </source>
</evidence>
<dbReference type="GO" id="GO:0065002">
    <property type="term" value="P:intracellular protein transmembrane transport"/>
    <property type="evidence" value="ECO:0007669"/>
    <property type="project" value="TreeGrafter"/>
</dbReference>
<organism evidence="11 12">
    <name type="scientific">Veillonella dispar ATCC 17748</name>
    <dbReference type="NCBI Taxonomy" id="546273"/>
    <lineage>
        <taxon>Bacteria</taxon>
        <taxon>Bacillati</taxon>
        <taxon>Bacillota</taxon>
        <taxon>Negativicutes</taxon>
        <taxon>Veillonellales</taxon>
        <taxon>Veillonellaceae</taxon>
        <taxon>Veillonella</taxon>
    </lineage>
</organism>
<dbReference type="PRINTS" id="PR01651">
    <property type="entry name" value="SECGEXPORT"/>
</dbReference>
<dbReference type="GO" id="GO:0015450">
    <property type="term" value="F:protein-transporting ATPase activity"/>
    <property type="evidence" value="ECO:0007669"/>
    <property type="project" value="UniProtKB-UniRule"/>
</dbReference>
<dbReference type="HOGENOM" id="CLU_094156_6_2_9"/>
<name>C4FQG7_9FIRM</name>
<evidence type="ECO:0000256" key="4">
    <source>
        <dbReference type="ARBA" id="ARBA00022475"/>
    </source>
</evidence>
<dbReference type="AlphaFoldDB" id="C4FQG7"/>
<feature type="transmembrane region" description="Helical" evidence="10">
    <location>
        <begin position="6"/>
        <end position="25"/>
    </location>
</feature>
<dbReference type="Proteomes" id="UP000003529">
    <property type="component" value="Unassembled WGS sequence"/>
</dbReference>
<keyword evidence="8 10" id="KW-0811">Translocation</keyword>
<keyword evidence="12" id="KW-1185">Reference proteome</keyword>
<feature type="transmembrane region" description="Helical" evidence="10">
    <location>
        <begin position="55"/>
        <end position="78"/>
    </location>
</feature>
<keyword evidence="4 10" id="KW-1003">Cell membrane</keyword>
<dbReference type="PANTHER" id="PTHR34182:SF1">
    <property type="entry name" value="PROTEIN-EXPORT MEMBRANE PROTEIN SECG"/>
    <property type="match status" value="1"/>
</dbReference>
<gene>
    <name evidence="11" type="primary">secG</name>
    <name evidence="11" type="ORF">VEIDISOL_01034</name>
</gene>
<evidence type="ECO:0000256" key="7">
    <source>
        <dbReference type="ARBA" id="ARBA00022989"/>
    </source>
</evidence>
<dbReference type="EMBL" id="ACIK02000010">
    <property type="protein sequence ID" value="EEP65160.1"/>
    <property type="molecule type" value="Genomic_DNA"/>
</dbReference>
<evidence type="ECO:0000256" key="6">
    <source>
        <dbReference type="ARBA" id="ARBA00022927"/>
    </source>
</evidence>
<keyword evidence="3 10" id="KW-0813">Transport</keyword>
<evidence type="ECO:0000256" key="10">
    <source>
        <dbReference type="RuleBase" id="RU365087"/>
    </source>
</evidence>
<proteinExistence type="inferred from homology"/>
<comment type="caution">
    <text evidence="11">The sequence shown here is derived from an EMBL/GenBank/DDBJ whole genome shotgun (WGS) entry which is preliminary data.</text>
</comment>
<comment type="function">
    <text evidence="10">Involved in protein export. Participates in an early event of protein translocation.</text>
</comment>
<protein>
    <recommendedName>
        <fullName evidence="10">Protein-export membrane protein SecG</fullName>
    </recommendedName>
</protein>
<keyword evidence="7 10" id="KW-1133">Transmembrane helix</keyword>
<evidence type="ECO:0000256" key="8">
    <source>
        <dbReference type="ARBA" id="ARBA00023010"/>
    </source>
</evidence>